<evidence type="ECO:0000259" key="7">
    <source>
        <dbReference type="Pfam" id="PF02610"/>
    </source>
</evidence>
<comment type="function">
    <text evidence="6">Catalyzes the conversion of L-arabinose to L-ribulose.</text>
</comment>
<accession>A0A4R9C1F3</accession>
<sequence>MTSPANTLSTSLDGYEVWFLTGSQNLYGEETLRQVAEQSKAISDALNASSDVPVTVVWKPVLKDAESIRRAALDANSDDTVIGLIAWMHTFSPAKMWIGGLNALTKPLLHLHTQANVELPWAEIDFDFMNLNQAAHGDREFGYIQTRLGVSRKTVVGHVSNPVVSQSIGTWTRAAAGWAASNSMKLARFGDNMRYVAVTEGDKTEAELRFGVQVNTWSVNELADAVHAQTDADIDALVAEYEELYDVVPELRVGGARHESLRYGAAIELGLKSFLEAGGFSAFTTNFEDLGALKQLPGLAVQRLMAQGYGFGAEGDWKTSILVRVANVMGSGLPGGASLMEDYTYDLTPGSELILGAHMLEVSPSLATTKPTLEIHPLGIGGKDDPVRLVFNAAPGPAVVVAMSDMRDRFRLVANVVEVVEPSEALPKLPVGRAVWKPAPDFATSAAAWLTAGAAHHTVMSTAVGIEVFHDFAEIAQTELLVIDDSTTLRDFTREVRWNQAYYRLAQGL</sequence>
<organism evidence="10 11">
    <name type="scientific">Cryobacterium lactosi</name>
    <dbReference type="NCBI Taxonomy" id="1259202"/>
    <lineage>
        <taxon>Bacteria</taxon>
        <taxon>Bacillati</taxon>
        <taxon>Actinomycetota</taxon>
        <taxon>Actinomycetes</taxon>
        <taxon>Micrococcales</taxon>
        <taxon>Microbacteriaceae</taxon>
        <taxon>Cryobacterium</taxon>
    </lineage>
</organism>
<dbReference type="NCBIfam" id="NF002795">
    <property type="entry name" value="PRK02929.1"/>
    <property type="match status" value="1"/>
</dbReference>
<dbReference type="Gene3D" id="3.40.50.10940">
    <property type="match status" value="1"/>
</dbReference>
<dbReference type="GO" id="GO:0008733">
    <property type="term" value="F:L-arabinose isomerase activity"/>
    <property type="evidence" value="ECO:0007669"/>
    <property type="project" value="UniProtKB-UniRule"/>
</dbReference>
<dbReference type="CDD" id="cd03557">
    <property type="entry name" value="L-arabinose_isomerase"/>
    <property type="match status" value="1"/>
</dbReference>
<evidence type="ECO:0000313" key="11">
    <source>
        <dbReference type="Proteomes" id="UP000298468"/>
    </source>
</evidence>
<comment type="catalytic activity">
    <reaction evidence="6">
        <text>beta-L-arabinopyranose = L-ribulose</text>
        <dbReference type="Rhea" id="RHEA:14821"/>
        <dbReference type="ChEBI" id="CHEBI:16880"/>
        <dbReference type="ChEBI" id="CHEBI:40886"/>
        <dbReference type="EC" id="5.3.1.4"/>
    </reaction>
</comment>
<feature type="binding site" evidence="6">
    <location>
        <position position="358"/>
    </location>
    <ligand>
        <name>Mn(2+)</name>
        <dbReference type="ChEBI" id="CHEBI:29035"/>
    </ligand>
</feature>
<keyword evidence="2 6" id="KW-0054">Arabinose catabolism</keyword>
<dbReference type="SUPFAM" id="SSF53743">
    <property type="entry name" value="FucI/AraA N-terminal and middle domains"/>
    <property type="match status" value="1"/>
</dbReference>
<keyword evidence="11" id="KW-1185">Reference proteome</keyword>
<comment type="pathway">
    <text evidence="6">Carbohydrate degradation; L-arabinose degradation via L-ribulose; D-xylulose 5-phosphate from L-arabinose (bacterial route): step 1/3.</text>
</comment>
<dbReference type="PANTHER" id="PTHR38464:SF1">
    <property type="entry name" value="L-ARABINOSE ISOMERASE"/>
    <property type="match status" value="1"/>
</dbReference>
<comment type="similarity">
    <text evidence="6">Belongs to the arabinose isomerase family.</text>
</comment>
<comment type="caution">
    <text evidence="10">The sequence shown here is derived from an EMBL/GenBank/DDBJ whole genome shotgun (WGS) entry which is preliminary data.</text>
</comment>
<dbReference type="EMBL" id="SOHM01000003">
    <property type="protein sequence ID" value="TFD94826.1"/>
    <property type="molecule type" value="Genomic_DNA"/>
</dbReference>
<protein>
    <recommendedName>
        <fullName evidence="6">L-arabinose isomerase</fullName>
        <ecNumber evidence="6">5.3.1.4</ecNumber>
    </recommendedName>
</protein>
<feature type="binding site" evidence="6">
    <location>
        <position position="457"/>
    </location>
    <ligand>
        <name>Mn(2+)</name>
        <dbReference type="ChEBI" id="CHEBI:29035"/>
    </ligand>
</feature>
<dbReference type="GO" id="GO:0030145">
    <property type="term" value="F:manganese ion binding"/>
    <property type="evidence" value="ECO:0007669"/>
    <property type="project" value="UniProtKB-UniRule"/>
</dbReference>
<dbReference type="UniPathway" id="UPA00145">
    <property type="reaction ID" value="UER00565"/>
</dbReference>
<comment type="cofactor">
    <cofactor evidence="6">
        <name>Mn(2+)</name>
        <dbReference type="ChEBI" id="CHEBI:29035"/>
    </cofactor>
    <text evidence="6">Binds 1 Mn(2+) ion per subunit.</text>
</comment>
<dbReference type="GO" id="GO:0019569">
    <property type="term" value="P:L-arabinose catabolic process to D-xylulose 5-phosphate"/>
    <property type="evidence" value="ECO:0007669"/>
    <property type="project" value="UniProtKB-UniRule"/>
</dbReference>
<proteinExistence type="inferred from homology"/>
<feature type="binding site" evidence="6">
    <location>
        <position position="341"/>
    </location>
    <ligand>
        <name>Mn(2+)</name>
        <dbReference type="ChEBI" id="CHEBI:29035"/>
    </ligand>
</feature>
<evidence type="ECO:0000256" key="4">
    <source>
        <dbReference type="ARBA" id="ARBA00023235"/>
    </source>
</evidence>
<dbReference type="Pfam" id="PF11762">
    <property type="entry name" value="Arabinose_Iso_C"/>
    <property type="match status" value="1"/>
</dbReference>
<keyword evidence="3 6" id="KW-0464">Manganese</keyword>
<dbReference type="PIRSF" id="PIRSF001478">
    <property type="entry name" value="L-ara_isomerase"/>
    <property type="match status" value="1"/>
</dbReference>
<gene>
    <name evidence="6 10" type="primary">araA</name>
    <name evidence="10" type="ORF">E3T61_01435</name>
</gene>
<evidence type="ECO:0000256" key="3">
    <source>
        <dbReference type="ARBA" id="ARBA00023211"/>
    </source>
</evidence>
<dbReference type="HAMAP" id="MF_00519">
    <property type="entry name" value="Arabinose_Isome"/>
    <property type="match status" value="1"/>
</dbReference>
<dbReference type="RefSeq" id="WP_134639150.1">
    <property type="nucleotide sequence ID" value="NZ_SOHM01000003.1"/>
</dbReference>
<evidence type="ECO:0000256" key="1">
    <source>
        <dbReference type="ARBA" id="ARBA00022723"/>
    </source>
</evidence>
<evidence type="ECO:0000256" key="6">
    <source>
        <dbReference type="HAMAP-Rule" id="MF_00519"/>
    </source>
</evidence>
<feature type="binding site" evidence="6">
    <location>
        <position position="314"/>
    </location>
    <ligand>
        <name>Mn(2+)</name>
        <dbReference type="ChEBI" id="CHEBI:29035"/>
    </ligand>
</feature>
<evidence type="ECO:0000259" key="8">
    <source>
        <dbReference type="Pfam" id="PF11762"/>
    </source>
</evidence>
<dbReference type="Proteomes" id="UP000298468">
    <property type="component" value="Unassembled WGS sequence"/>
</dbReference>
<feature type="domain" description="L-arabinose isomerase central" evidence="9">
    <location>
        <begin position="185"/>
        <end position="332"/>
    </location>
</feature>
<reference evidence="10 11" key="1">
    <citation type="submission" date="2019-03" db="EMBL/GenBank/DDBJ databases">
        <title>Genomics of glacier-inhabiting Cryobacterium strains.</title>
        <authorList>
            <person name="Liu Q."/>
            <person name="Xin Y.-H."/>
        </authorList>
    </citation>
    <scope>NUCLEOTIDE SEQUENCE [LARGE SCALE GENOMIC DNA]</scope>
    <source>
        <strain evidence="10 11">Sr59</strain>
    </source>
</reference>
<keyword evidence="4 6" id="KW-0413">Isomerase</keyword>
<keyword evidence="1 6" id="KW-0479">Metal-binding</keyword>
<dbReference type="Pfam" id="PF02610">
    <property type="entry name" value="AraA_N"/>
    <property type="match status" value="1"/>
</dbReference>
<dbReference type="InterPro" id="IPR009015">
    <property type="entry name" value="Fucose_isomerase_N/cen_sf"/>
</dbReference>
<dbReference type="InterPro" id="IPR004216">
    <property type="entry name" value="Fuc/Ara_isomerase_C"/>
</dbReference>
<dbReference type="PANTHER" id="PTHR38464">
    <property type="entry name" value="L-ARABINOSE ISOMERASE"/>
    <property type="match status" value="1"/>
</dbReference>
<evidence type="ECO:0000259" key="9">
    <source>
        <dbReference type="Pfam" id="PF24856"/>
    </source>
</evidence>
<evidence type="ECO:0000256" key="2">
    <source>
        <dbReference type="ARBA" id="ARBA00022935"/>
    </source>
</evidence>
<feature type="domain" description="L-arabinose isomerase C-terminal" evidence="8">
    <location>
        <begin position="336"/>
        <end position="479"/>
    </location>
</feature>
<dbReference type="Pfam" id="PF24856">
    <property type="entry name" value="AraA_central"/>
    <property type="match status" value="1"/>
</dbReference>
<feature type="domain" description="L-arabinose isomerase N-terminal" evidence="7">
    <location>
        <begin position="15"/>
        <end position="181"/>
    </location>
</feature>
<dbReference type="InterPro" id="IPR024664">
    <property type="entry name" value="Ara_Isoase_C"/>
</dbReference>
<evidence type="ECO:0000313" key="10">
    <source>
        <dbReference type="EMBL" id="TFD94826.1"/>
    </source>
</evidence>
<dbReference type="InterPro" id="IPR055389">
    <property type="entry name" value="AraA_N"/>
</dbReference>
<name>A0A4R9C1F3_9MICO</name>
<keyword evidence="5 6" id="KW-0119">Carbohydrate metabolism</keyword>
<dbReference type="InterPro" id="IPR038583">
    <property type="entry name" value="AraA_N_sf"/>
</dbReference>
<dbReference type="SUPFAM" id="SSF50443">
    <property type="entry name" value="FucI/AraA C-terminal domain-like"/>
    <property type="match status" value="1"/>
</dbReference>
<dbReference type="OrthoDB" id="9765600at2"/>
<dbReference type="EC" id="5.3.1.4" evidence="6"/>
<dbReference type="GO" id="GO:0005829">
    <property type="term" value="C:cytosol"/>
    <property type="evidence" value="ECO:0007669"/>
    <property type="project" value="TreeGrafter"/>
</dbReference>
<evidence type="ECO:0000256" key="5">
    <source>
        <dbReference type="ARBA" id="ARBA00023277"/>
    </source>
</evidence>
<dbReference type="InterPro" id="IPR055390">
    <property type="entry name" value="AraA_central"/>
</dbReference>
<dbReference type="AlphaFoldDB" id="A0A4R9C1F3"/>
<dbReference type="InterPro" id="IPR003762">
    <property type="entry name" value="Lara_isomerase"/>
</dbReference>